<dbReference type="GO" id="GO:0009403">
    <property type="term" value="P:toxin biosynthetic process"/>
    <property type="evidence" value="ECO:0007669"/>
    <property type="project" value="InterPro"/>
</dbReference>
<evidence type="ECO:0000256" key="1">
    <source>
        <dbReference type="ARBA" id="ARBA00004141"/>
    </source>
</evidence>
<keyword evidence="7" id="KW-1185">Reference proteome</keyword>
<comment type="caution">
    <text evidence="6">The sequence shown here is derived from an EMBL/GenBank/DDBJ whole genome shotgun (WGS) entry which is preliminary data.</text>
</comment>
<feature type="transmembrane region" description="Helical" evidence="5">
    <location>
        <begin position="5"/>
        <end position="22"/>
    </location>
</feature>
<feature type="transmembrane region" description="Helical" evidence="5">
    <location>
        <begin position="28"/>
        <end position="51"/>
    </location>
</feature>
<keyword evidence="2 5" id="KW-0812">Transmembrane</keyword>
<evidence type="ECO:0000256" key="2">
    <source>
        <dbReference type="ARBA" id="ARBA00022692"/>
    </source>
</evidence>
<evidence type="ECO:0000256" key="5">
    <source>
        <dbReference type="SAM" id="Phobius"/>
    </source>
</evidence>
<keyword evidence="6" id="KW-0645">Protease</keyword>
<dbReference type="AlphaFoldDB" id="A0A919RE78"/>
<proteinExistence type="predicted"/>
<protein>
    <submittedName>
        <fullName evidence="6">Serine protease</fullName>
    </submittedName>
</protein>
<dbReference type="GO" id="GO:0004252">
    <property type="term" value="F:serine-type endopeptidase activity"/>
    <property type="evidence" value="ECO:0007669"/>
    <property type="project" value="InterPro"/>
</dbReference>
<keyword evidence="4 5" id="KW-0472">Membrane</keyword>
<dbReference type="PRINTS" id="PR00834">
    <property type="entry name" value="PROTEASES2C"/>
</dbReference>
<feature type="transmembrane region" description="Helical" evidence="5">
    <location>
        <begin position="106"/>
        <end position="126"/>
    </location>
</feature>
<dbReference type="GO" id="GO:0016020">
    <property type="term" value="C:membrane"/>
    <property type="evidence" value="ECO:0007669"/>
    <property type="project" value="UniProtKB-SubCell"/>
</dbReference>
<reference evidence="6" key="1">
    <citation type="submission" date="2021-01" db="EMBL/GenBank/DDBJ databases">
        <title>Whole genome shotgun sequence of Sinosporangium siamense NBRC 109515.</title>
        <authorList>
            <person name="Komaki H."/>
            <person name="Tamura T."/>
        </authorList>
    </citation>
    <scope>NUCLEOTIDE SEQUENCE</scope>
    <source>
        <strain evidence="6">NBRC 109515</strain>
    </source>
</reference>
<evidence type="ECO:0000256" key="3">
    <source>
        <dbReference type="ARBA" id="ARBA00022989"/>
    </source>
</evidence>
<dbReference type="InterPro" id="IPR001940">
    <property type="entry name" value="Peptidase_S1C"/>
</dbReference>
<dbReference type="InterPro" id="IPR009003">
    <property type="entry name" value="Peptidase_S1_PA"/>
</dbReference>
<gene>
    <name evidence="6" type="ORF">Ssi02_22930</name>
</gene>
<dbReference type="GO" id="GO:0006508">
    <property type="term" value="P:proteolysis"/>
    <property type="evidence" value="ECO:0007669"/>
    <property type="project" value="UniProtKB-KW"/>
</dbReference>
<dbReference type="SUPFAM" id="SSF50494">
    <property type="entry name" value="Trypsin-like serine proteases"/>
    <property type="match status" value="1"/>
</dbReference>
<dbReference type="InterPro" id="IPR043504">
    <property type="entry name" value="Peptidase_S1_PA_chymotrypsin"/>
</dbReference>
<name>A0A919RE78_9ACTN</name>
<dbReference type="Pfam" id="PF02674">
    <property type="entry name" value="Colicin_V"/>
    <property type="match status" value="1"/>
</dbReference>
<dbReference type="Proteomes" id="UP000606172">
    <property type="component" value="Unassembled WGS sequence"/>
</dbReference>
<dbReference type="NCBIfam" id="NF033740">
    <property type="entry name" value="MarP_fam_protase"/>
    <property type="match status" value="1"/>
</dbReference>
<dbReference type="EMBL" id="BOOW01000013">
    <property type="protein sequence ID" value="GII92062.1"/>
    <property type="molecule type" value="Genomic_DNA"/>
</dbReference>
<dbReference type="PANTHER" id="PTHR43019">
    <property type="entry name" value="SERINE ENDOPROTEASE DEGS"/>
    <property type="match status" value="1"/>
</dbReference>
<dbReference type="PANTHER" id="PTHR43019:SF23">
    <property type="entry name" value="PROTEASE DO-LIKE 5, CHLOROPLASTIC"/>
    <property type="match status" value="1"/>
</dbReference>
<keyword evidence="3 5" id="KW-1133">Transmembrane helix</keyword>
<organism evidence="6 7">
    <name type="scientific">Sinosporangium siamense</name>
    <dbReference type="NCBI Taxonomy" id="1367973"/>
    <lineage>
        <taxon>Bacteria</taxon>
        <taxon>Bacillati</taxon>
        <taxon>Actinomycetota</taxon>
        <taxon>Actinomycetes</taxon>
        <taxon>Streptosporangiales</taxon>
        <taxon>Streptosporangiaceae</taxon>
        <taxon>Sinosporangium</taxon>
    </lineage>
</organism>
<evidence type="ECO:0000313" key="6">
    <source>
        <dbReference type="EMBL" id="GII92062.1"/>
    </source>
</evidence>
<feature type="transmembrane region" description="Helical" evidence="5">
    <location>
        <begin position="63"/>
        <end position="86"/>
    </location>
</feature>
<accession>A0A919RE78</accession>
<dbReference type="Gene3D" id="2.40.10.10">
    <property type="entry name" value="Trypsin-like serine proteases"/>
    <property type="match status" value="2"/>
</dbReference>
<dbReference type="Pfam" id="PF13365">
    <property type="entry name" value="Trypsin_2"/>
    <property type="match status" value="1"/>
</dbReference>
<evidence type="ECO:0000256" key="4">
    <source>
        <dbReference type="ARBA" id="ARBA00023136"/>
    </source>
</evidence>
<dbReference type="InterPro" id="IPR003825">
    <property type="entry name" value="Colicin-V_CvpA"/>
</dbReference>
<dbReference type="InterPro" id="IPR047680">
    <property type="entry name" value="MarP-like"/>
</dbReference>
<sequence length="395" mass="41930">MRGDLLDIILIVLMVIFGVSGYRRGFIIGVLSFIGFVGAGFLGIAIAPSIAESLVAGETEQALLALVIVFLSAMIGQFAFSTIGAVVRSHVTWEPAKVADAVGGTLTSAASVLVIAWMMGSLLRYFPYPVLSQQVNGSLLLSTVDQALPPSARRWQEPFRDLMDRSGFPTVFSAIGPSPIVEVPPPDQSVLKSGLLQRARKGVVKVQGRAPSCNKQIEGTGFVYAPDRVMTNAHVLAGVTQGLTVSDHEGRVHQARVVLFNPNRDIAVLHVPNLNLPSLRFHGTASKGDDALIVGYPRGEGFKARPARIRNKLKAEGGDIYGRDAVRETYAIRGVVQPGNSGGPLLTPDGRVYGVIFAAATDDDETGFVLTASEVRADAQVGSTATKPVSTQVCD</sequence>
<dbReference type="RefSeq" id="WP_204024550.1">
    <property type="nucleotide sequence ID" value="NZ_BOOW01000013.1"/>
</dbReference>
<evidence type="ECO:0000313" key="7">
    <source>
        <dbReference type="Proteomes" id="UP000606172"/>
    </source>
</evidence>
<keyword evidence="6" id="KW-0378">Hydrolase</keyword>
<comment type="subcellular location">
    <subcellularLocation>
        <location evidence="1">Membrane</location>
        <topology evidence="1">Multi-pass membrane protein</topology>
    </subcellularLocation>
</comment>